<dbReference type="AlphaFoldDB" id="A0A3N2D0M8"/>
<keyword evidence="2" id="KW-1185">Reference proteome</keyword>
<accession>A0A3N2D0M8</accession>
<sequence length="301" mass="32848">MGFFDGWRKKQSPDLTTMVADELRSRGFTPTVVSPDELTYPDAAGGTQRCYLDNLRKRLADVPTDDWAAEVTRFVGIMTSPPDSPANLEEVWDRIYPRILHRATFQGLPADAEEQVATAGIRLTDDLLVLPAIDHPDQVATELDVAKYGGWEAVWPVAIENLRRLPQPAYRRFDADDGDPAGAVHLFESEDFFGASQLLRMDELLAAAGLSLDLSNGYLVVLPARTVVAIHPVTSATGVVSAMKPLRYIAEADLPGGITDVVHYRAPDGTLEPVSRRDGADFTLTVTGRFEDAMRAIGAIG</sequence>
<dbReference type="OrthoDB" id="3812886at2"/>
<organism evidence="1 2">
    <name type="scientific">Salana multivorans</name>
    <dbReference type="NCBI Taxonomy" id="120377"/>
    <lineage>
        <taxon>Bacteria</taxon>
        <taxon>Bacillati</taxon>
        <taxon>Actinomycetota</taxon>
        <taxon>Actinomycetes</taxon>
        <taxon>Micrococcales</taxon>
        <taxon>Beutenbergiaceae</taxon>
        <taxon>Salana</taxon>
    </lineage>
</organism>
<comment type="caution">
    <text evidence="1">The sequence shown here is derived from an EMBL/GenBank/DDBJ whole genome shotgun (WGS) entry which is preliminary data.</text>
</comment>
<evidence type="ECO:0000313" key="2">
    <source>
        <dbReference type="Proteomes" id="UP000275356"/>
    </source>
</evidence>
<dbReference type="Proteomes" id="UP000275356">
    <property type="component" value="Unassembled WGS sequence"/>
</dbReference>
<name>A0A3N2D0M8_9MICO</name>
<reference evidence="1 2" key="1">
    <citation type="submission" date="2018-11" db="EMBL/GenBank/DDBJ databases">
        <title>Sequencing the genomes of 1000 actinobacteria strains.</title>
        <authorList>
            <person name="Klenk H.-P."/>
        </authorList>
    </citation>
    <scope>NUCLEOTIDE SEQUENCE [LARGE SCALE GENOMIC DNA]</scope>
    <source>
        <strain evidence="1 2">DSM 13521</strain>
    </source>
</reference>
<proteinExistence type="predicted"/>
<gene>
    <name evidence="1" type="ORF">EDD28_2741</name>
</gene>
<evidence type="ECO:0000313" key="1">
    <source>
        <dbReference type="EMBL" id="ROR93329.1"/>
    </source>
</evidence>
<dbReference type="RefSeq" id="WP_123740307.1">
    <property type="nucleotide sequence ID" value="NZ_RKHQ01000002.1"/>
</dbReference>
<protein>
    <submittedName>
        <fullName evidence="1">Uncharacterized protein</fullName>
    </submittedName>
</protein>
<dbReference type="EMBL" id="RKHQ01000002">
    <property type="protein sequence ID" value="ROR93329.1"/>
    <property type="molecule type" value="Genomic_DNA"/>
</dbReference>